<evidence type="ECO:0000313" key="2">
    <source>
        <dbReference type="Proteomes" id="UP000471293"/>
    </source>
</evidence>
<feature type="non-terminal residue" evidence="1">
    <location>
        <position position="249"/>
    </location>
</feature>
<organism evidence="1 2">
    <name type="scientific">Streptomyces halstedii</name>
    <dbReference type="NCBI Taxonomy" id="1944"/>
    <lineage>
        <taxon>Bacteria</taxon>
        <taxon>Bacillati</taxon>
        <taxon>Actinomycetota</taxon>
        <taxon>Actinomycetes</taxon>
        <taxon>Kitasatosporales</taxon>
        <taxon>Streptomycetaceae</taxon>
        <taxon>Streptomyces</taxon>
    </lineage>
</organism>
<dbReference type="InterPro" id="IPR043737">
    <property type="entry name" value="DUF5682"/>
</dbReference>
<dbReference type="AlphaFoldDB" id="A0A6N9U5W0"/>
<comment type="caution">
    <text evidence="1">The sequence shown here is derived from an EMBL/GenBank/DDBJ whole genome shotgun (WGS) entry which is preliminary data.</text>
</comment>
<proteinExistence type="predicted"/>
<reference evidence="1 2" key="1">
    <citation type="submission" date="2020-01" db="EMBL/GenBank/DDBJ databases">
        <title>Insect and environment-associated Actinomycetes.</title>
        <authorList>
            <person name="Currrie C."/>
            <person name="Chevrette M."/>
            <person name="Carlson C."/>
            <person name="Stubbendieck R."/>
            <person name="Wendt-Pienkowski E."/>
        </authorList>
    </citation>
    <scope>NUCLEOTIDE SEQUENCE [LARGE SCALE GENOMIC DNA]</scope>
    <source>
        <strain evidence="1 2">SID11342</strain>
    </source>
</reference>
<protein>
    <submittedName>
        <fullName evidence="1">Uncharacterized protein</fullName>
    </submittedName>
</protein>
<dbReference type="EMBL" id="JAAGLQ010000228">
    <property type="protein sequence ID" value="NEA16225.1"/>
    <property type="molecule type" value="Genomic_DNA"/>
</dbReference>
<gene>
    <name evidence="1" type="ORF">G3I29_11940</name>
</gene>
<accession>A0A6N9U5W0</accession>
<name>A0A6N9U5W0_STRHA</name>
<evidence type="ECO:0000313" key="1">
    <source>
        <dbReference type="EMBL" id="NEA16225.1"/>
    </source>
</evidence>
<sequence length="249" mass="25632">MPLPPLSPEAAVAALTDPAGPYLIGVRHHAPSLAAVVPALLDEARPDVLLVELPAETQDWLPWLAHEETRAPVALAAVPGDGQAGPAFYPFADFSPELAAIRWAARHGVRVVACDLPLADRVPGGTLPGEGEEAPGAGARCRQPAAGLAAALRDGLTGRPGEDLWDRLVETMAPGSAPEALRRAALLTGWALRQDAAASGGLDALDLRRERWMRSCLADATADGARAAMVVGAFHAPALMDSAPSGAGA</sequence>
<dbReference type="Proteomes" id="UP000471293">
    <property type="component" value="Unassembled WGS sequence"/>
</dbReference>
<dbReference type="RefSeq" id="WP_239084989.1">
    <property type="nucleotide sequence ID" value="NZ_JAAGLQ010000228.1"/>
</dbReference>
<dbReference type="Pfam" id="PF18934">
    <property type="entry name" value="DUF5682"/>
    <property type="match status" value="1"/>
</dbReference>